<dbReference type="PANTHER" id="PTHR48258">
    <property type="entry name" value="DUF4218 DOMAIN-CONTAINING PROTEIN-RELATED"/>
    <property type="match status" value="1"/>
</dbReference>
<dbReference type="Pfam" id="PF02992">
    <property type="entry name" value="Transposase_21"/>
    <property type="match status" value="1"/>
</dbReference>
<sequence length="838" mass="94984">MAAVSCPCPLCKGKLVSSRKVRNSHMKICCNSPEEIGERVEGDTLSDPEESDETQGEPALPDPKSDDEELELEQESVEEDLQQLLLGVNDDSDYDVESDDALESDCSLEGTDEFSNVCKTLKSDTNFDPSVYEHTSAKTPLDTDNYKYSTLVKCPKCGSDRFLSRNIAKKHFVYLPLGPRLARLYGTASLAQVFQSFTANEKDQTQPDIMDDIQQSPVWNTFRSSARERTIFLQSSTDGMNPFSKNKTSYSMWPITLAMLNLPRQIRVGENKSCASSKPVTPAYKELVEKHTIYDQAKSNKERAFLAKSYGCKGRYAFMRLPNHDRTTLVHPDAMHTITNVVTTLVGLLSGNPNISQVILEEEEFGRREWYFDMQTVTDTPGQKRTAKRGAGEAPKRKKKKQGKGKKTKQDDEVEAPVKFCFAPDGIAEANKRASSVTVPVGFGYKPSNIFTSQKMKSHDWLQFLKSNIFKYCILGLLPQPQEATLCRFLDAISMLLREEQSFPNLDSLDLELKEAMALMERDFPCVIQDISLHLLHHIVEGIRVTGPVQGMWMFPYERFNSWIARRVTSRRYPEATVMETYRIYEWCYYMKISGRLPNELTYRPECCERDDMTDDNAAITSGEDIIATTDVCIVRRDKGKTHSLTLGELAELMALYRSKYPKFARLEAMYEAEKHRARLARKLSAFPPMCSWQPESHHLSPEEAQMLQGGDACVNKYHLVHIASKGASWVLRAEELEAEKREGAYTKSSFVSLEVVGTTTPSFGRVQHFFQHTFACQCHNFAVVNLYGRPEQDARSKLWYVPTTTVAGRSVVEVSKLSKPLVTAPDADKLWFLNFIH</sequence>
<organism evidence="3 4">
    <name type="scientific">Stylophora pistillata</name>
    <name type="common">Smooth cauliflower coral</name>
    <dbReference type="NCBI Taxonomy" id="50429"/>
    <lineage>
        <taxon>Eukaryota</taxon>
        <taxon>Metazoa</taxon>
        <taxon>Cnidaria</taxon>
        <taxon>Anthozoa</taxon>
        <taxon>Hexacorallia</taxon>
        <taxon>Scleractinia</taxon>
        <taxon>Astrocoeniina</taxon>
        <taxon>Pocilloporidae</taxon>
        <taxon>Stylophora</taxon>
    </lineage>
</organism>
<feature type="region of interest" description="Disordered" evidence="1">
    <location>
        <begin position="32"/>
        <end position="71"/>
    </location>
</feature>
<feature type="compositionally biased region" description="Basic residues" evidence="1">
    <location>
        <begin position="396"/>
        <end position="407"/>
    </location>
</feature>
<comment type="caution">
    <text evidence="3">The sequence shown here is derived from an EMBL/GenBank/DDBJ whole genome shotgun (WGS) entry which is preliminary data.</text>
</comment>
<dbReference type="InterPro" id="IPR025452">
    <property type="entry name" value="DUF4218"/>
</dbReference>
<feature type="domain" description="DUF4218" evidence="2">
    <location>
        <begin position="505"/>
        <end position="586"/>
    </location>
</feature>
<evidence type="ECO:0000313" key="4">
    <source>
        <dbReference type="Proteomes" id="UP000225706"/>
    </source>
</evidence>
<dbReference type="EMBL" id="LSMT01000962">
    <property type="protein sequence ID" value="PFX13498.1"/>
    <property type="molecule type" value="Genomic_DNA"/>
</dbReference>
<dbReference type="AlphaFoldDB" id="A0A2B4RAU5"/>
<accession>A0A2B4RAU5</accession>
<feature type="region of interest" description="Disordered" evidence="1">
    <location>
        <begin position="376"/>
        <end position="412"/>
    </location>
</feature>
<feature type="compositionally biased region" description="Acidic residues" evidence="1">
    <location>
        <begin position="44"/>
        <end position="55"/>
    </location>
</feature>
<evidence type="ECO:0000256" key="1">
    <source>
        <dbReference type="SAM" id="MobiDB-lite"/>
    </source>
</evidence>
<evidence type="ECO:0000259" key="2">
    <source>
        <dbReference type="Pfam" id="PF13960"/>
    </source>
</evidence>
<proteinExistence type="predicted"/>
<dbReference type="Proteomes" id="UP000225706">
    <property type="component" value="Unassembled WGS sequence"/>
</dbReference>
<evidence type="ECO:0000313" key="3">
    <source>
        <dbReference type="EMBL" id="PFX13498.1"/>
    </source>
</evidence>
<gene>
    <name evidence="3" type="ORF">AWC38_SpisGene22415</name>
</gene>
<dbReference type="InterPro" id="IPR004242">
    <property type="entry name" value="Transposase_21"/>
</dbReference>
<reference evidence="4" key="1">
    <citation type="journal article" date="2017" name="bioRxiv">
        <title>Comparative analysis of the genomes of Stylophora pistillata and Acropora digitifera provides evidence for extensive differences between species of corals.</title>
        <authorList>
            <person name="Voolstra C.R."/>
            <person name="Li Y."/>
            <person name="Liew Y.J."/>
            <person name="Baumgarten S."/>
            <person name="Zoccola D."/>
            <person name="Flot J.-F."/>
            <person name="Tambutte S."/>
            <person name="Allemand D."/>
            <person name="Aranda M."/>
        </authorList>
    </citation>
    <scope>NUCLEOTIDE SEQUENCE [LARGE SCALE GENOMIC DNA]</scope>
</reference>
<protein>
    <recommendedName>
        <fullName evidence="2">DUF4218 domain-containing protein</fullName>
    </recommendedName>
</protein>
<dbReference type="Pfam" id="PF13960">
    <property type="entry name" value="DUF4218"/>
    <property type="match status" value="1"/>
</dbReference>
<name>A0A2B4RAU5_STYPI</name>
<keyword evidence="4" id="KW-1185">Reference proteome</keyword>